<comment type="caution">
    <text evidence="1">The sequence shown here is derived from an EMBL/GenBank/DDBJ whole genome shotgun (WGS) entry which is preliminary data.</text>
</comment>
<dbReference type="Proteomes" id="UP001054837">
    <property type="component" value="Unassembled WGS sequence"/>
</dbReference>
<dbReference type="EMBL" id="BPLQ01008957">
    <property type="protein sequence ID" value="GIY40555.1"/>
    <property type="molecule type" value="Genomic_DNA"/>
</dbReference>
<evidence type="ECO:0000313" key="1">
    <source>
        <dbReference type="EMBL" id="GIY40555.1"/>
    </source>
</evidence>
<keyword evidence="2" id="KW-1185">Reference proteome</keyword>
<accession>A0AAV4T355</accession>
<gene>
    <name evidence="1" type="ORF">CDAR_49551</name>
</gene>
<proteinExistence type="predicted"/>
<protein>
    <submittedName>
        <fullName evidence="1">Uncharacterized protein</fullName>
    </submittedName>
</protein>
<evidence type="ECO:0000313" key="2">
    <source>
        <dbReference type="Proteomes" id="UP001054837"/>
    </source>
</evidence>
<name>A0AAV4T355_9ARAC</name>
<reference evidence="1 2" key="1">
    <citation type="submission" date="2021-06" db="EMBL/GenBank/DDBJ databases">
        <title>Caerostris darwini draft genome.</title>
        <authorList>
            <person name="Kono N."/>
            <person name="Arakawa K."/>
        </authorList>
    </citation>
    <scope>NUCLEOTIDE SEQUENCE [LARGE SCALE GENOMIC DNA]</scope>
</reference>
<sequence>MTLTQTHSSNSRVRKATLKCIPGKNSQPFLITNETPTTCPLALKVTSRPGRHRSFTDVMNTDSLFTVTVFPCYGEPGCLQAHTSNRAQMSPRWSFSNNSSLRRKDS</sequence>
<dbReference type="AlphaFoldDB" id="A0AAV4T355"/>
<organism evidence="1 2">
    <name type="scientific">Caerostris darwini</name>
    <dbReference type="NCBI Taxonomy" id="1538125"/>
    <lineage>
        <taxon>Eukaryota</taxon>
        <taxon>Metazoa</taxon>
        <taxon>Ecdysozoa</taxon>
        <taxon>Arthropoda</taxon>
        <taxon>Chelicerata</taxon>
        <taxon>Arachnida</taxon>
        <taxon>Araneae</taxon>
        <taxon>Araneomorphae</taxon>
        <taxon>Entelegynae</taxon>
        <taxon>Araneoidea</taxon>
        <taxon>Araneidae</taxon>
        <taxon>Caerostris</taxon>
    </lineage>
</organism>